<evidence type="ECO:0000313" key="3">
    <source>
        <dbReference type="EMBL" id="KAF4371933.1"/>
    </source>
</evidence>
<evidence type="ECO:0000313" key="6">
    <source>
        <dbReference type="Proteomes" id="UP000583929"/>
    </source>
</evidence>
<proteinExistence type="predicted"/>
<dbReference type="Pfam" id="PF13966">
    <property type="entry name" value="zf-RVT"/>
    <property type="match status" value="1"/>
</dbReference>
<accession>A0A7J6FMK0</accession>
<sequence>MEENMELIMVNQSKGINALLSKNKGIMNINSNLSSGGHVSGNNAVAKNTSLIISDSKRRRPNDNENNISEDETISLSPIEREDCWSWKLEASGMFSVKSSYKYLTAAVETPDSSDNTRWKSYWQLKIPQKVLHFGWRALTGCLPTKTQLHSKHVVKLFITFSCNALLHTLAGIVQVLGPHTRIPWDLDTDPGPRPEPEPDPAPNPGPKTRIKPGTQDHDRRRDSRPGLGLGPRTGTRTRTLTLDLDPDSDQVPRPETRPEPGTQTRTQTQDRDPNLVRTPIPDPGLGSGPRLRPEPDPARPQTRTEPGTQDQDQDRDPGPRTQDPGLEPLPKTKTRT</sequence>
<gene>
    <name evidence="3" type="ORF">F8388_000100</name>
    <name evidence="4" type="ORF">G4B88_028823</name>
</gene>
<dbReference type="AlphaFoldDB" id="A0A7J6FMK0"/>
<dbReference type="EMBL" id="JAATIQ010000184">
    <property type="protein sequence ID" value="KAF4372848.1"/>
    <property type="molecule type" value="Genomic_DNA"/>
</dbReference>
<comment type="caution">
    <text evidence="3">The sequence shown here is derived from an EMBL/GenBank/DDBJ whole genome shotgun (WGS) entry which is preliminary data.</text>
</comment>
<protein>
    <recommendedName>
        <fullName evidence="2">Reverse transcriptase zinc-binding domain-containing protein</fullName>
    </recommendedName>
</protein>
<evidence type="ECO:0000256" key="1">
    <source>
        <dbReference type="SAM" id="MobiDB-lite"/>
    </source>
</evidence>
<feature type="domain" description="Reverse transcriptase zinc-binding" evidence="2">
    <location>
        <begin position="95"/>
        <end position="154"/>
    </location>
</feature>
<keyword evidence="6" id="KW-1185">Reference proteome</keyword>
<dbReference type="Proteomes" id="UP000525078">
    <property type="component" value="Unassembled WGS sequence"/>
</dbReference>
<evidence type="ECO:0000313" key="5">
    <source>
        <dbReference type="Proteomes" id="UP000525078"/>
    </source>
</evidence>
<dbReference type="Proteomes" id="UP000583929">
    <property type="component" value="Unassembled WGS sequence"/>
</dbReference>
<feature type="compositionally biased region" description="Low complexity" evidence="1">
    <location>
        <begin position="231"/>
        <end position="244"/>
    </location>
</feature>
<evidence type="ECO:0000313" key="4">
    <source>
        <dbReference type="EMBL" id="KAF4372848.1"/>
    </source>
</evidence>
<organism evidence="3 5">
    <name type="scientific">Cannabis sativa</name>
    <name type="common">Hemp</name>
    <name type="synonym">Marijuana</name>
    <dbReference type="NCBI Taxonomy" id="3483"/>
    <lineage>
        <taxon>Eukaryota</taxon>
        <taxon>Viridiplantae</taxon>
        <taxon>Streptophyta</taxon>
        <taxon>Embryophyta</taxon>
        <taxon>Tracheophyta</taxon>
        <taxon>Spermatophyta</taxon>
        <taxon>Magnoliopsida</taxon>
        <taxon>eudicotyledons</taxon>
        <taxon>Gunneridae</taxon>
        <taxon>Pentapetalae</taxon>
        <taxon>rosids</taxon>
        <taxon>fabids</taxon>
        <taxon>Rosales</taxon>
        <taxon>Cannabaceae</taxon>
        <taxon>Cannabis</taxon>
    </lineage>
</organism>
<name>A0A7J6FMK0_CANSA</name>
<evidence type="ECO:0000259" key="2">
    <source>
        <dbReference type="Pfam" id="PF13966"/>
    </source>
</evidence>
<reference evidence="5 6" key="1">
    <citation type="journal article" date="2020" name="bioRxiv">
        <title>Sequence and annotation of 42 cannabis genomes reveals extensive copy number variation in cannabinoid synthesis and pathogen resistance genes.</title>
        <authorList>
            <person name="Mckernan K.J."/>
            <person name="Helbert Y."/>
            <person name="Kane L.T."/>
            <person name="Ebling H."/>
            <person name="Zhang L."/>
            <person name="Liu B."/>
            <person name="Eaton Z."/>
            <person name="Mclaughlin S."/>
            <person name="Kingan S."/>
            <person name="Baybayan P."/>
            <person name="Concepcion G."/>
            <person name="Jordan M."/>
            <person name="Riva A."/>
            <person name="Barbazuk W."/>
            <person name="Harkins T."/>
        </authorList>
    </citation>
    <scope>NUCLEOTIDE SEQUENCE [LARGE SCALE GENOMIC DNA]</scope>
    <source>
        <strain evidence="5 6">cv. Jamaican Lion 4</strain>
        <strain evidence="4">Father</strain>
        <strain evidence="3">Mother</strain>
        <tissue evidence="3">Leaf</tissue>
    </source>
</reference>
<dbReference type="EMBL" id="JAATIP010000107">
    <property type="protein sequence ID" value="KAF4371933.1"/>
    <property type="molecule type" value="Genomic_DNA"/>
</dbReference>
<feature type="region of interest" description="Disordered" evidence="1">
    <location>
        <begin position="184"/>
        <end position="337"/>
    </location>
</feature>
<feature type="compositionally biased region" description="Basic and acidic residues" evidence="1">
    <location>
        <begin position="215"/>
        <end position="225"/>
    </location>
</feature>
<dbReference type="InterPro" id="IPR026960">
    <property type="entry name" value="RVT-Znf"/>
</dbReference>